<dbReference type="EMBL" id="JBFPJR010000007">
    <property type="protein sequence ID" value="MEX0427027.1"/>
    <property type="molecule type" value="Genomic_DNA"/>
</dbReference>
<keyword evidence="2" id="KW-1185">Reference proteome</keyword>
<dbReference type="Proteomes" id="UP001556631">
    <property type="component" value="Unassembled WGS sequence"/>
</dbReference>
<dbReference type="RefSeq" id="WP_367992018.1">
    <property type="nucleotide sequence ID" value="NZ_JBFPJR010000007.1"/>
</dbReference>
<accession>A0ABV3SVR6</accession>
<dbReference type="Gene3D" id="1.50.10.10">
    <property type="match status" value="1"/>
</dbReference>
<evidence type="ECO:0000313" key="1">
    <source>
        <dbReference type="EMBL" id="MEX0427027.1"/>
    </source>
</evidence>
<name>A0ABV3SVR6_9ACTN</name>
<dbReference type="InterPro" id="IPR012341">
    <property type="entry name" value="6hp_glycosidase-like_sf"/>
</dbReference>
<organism evidence="1 2">
    <name type="scientific">Nocardioides eburneus</name>
    <dbReference type="NCBI Taxonomy" id="3231482"/>
    <lineage>
        <taxon>Bacteria</taxon>
        <taxon>Bacillati</taxon>
        <taxon>Actinomycetota</taxon>
        <taxon>Actinomycetes</taxon>
        <taxon>Propionibacteriales</taxon>
        <taxon>Nocardioidaceae</taxon>
        <taxon>Nocardioides</taxon>
    </lineage>
</organism>
<evidence type="ECO:0000313" key="2">
    <source>
        <dbReference type="Proteomes" id="UP001556631"/>
    </source>
</evidence>
<gene>
    <name evidence="1" type="ORF">AB3X52_05290</name>
</gene>
<dbReference type="SUPFAM" id="SSF48208">
    <property type="entry name" value="Six-hairpin glycosidases"/>
    <property type="match status" value="1"/>
</dbReference>
<reference evidence="1 2" key="1">
    <citation type="submission" date="2024-07" db="EMBL/GenBank/DDBJ databases">
        <authorList>
            <person name="Lee S."/>
            <person name="Kang M."/>
        </authorList>
    </citation>
    <scope>NUCLEOTIDE SEQUENCE [LARGE SCALE GENOMIC DNA]</scope>
    <source>
        <strain evidence="1 2">DS6</strain>
    </source>
</reference>
<protein>
    <submittedName>
        <fullName evidence="1">Prenyltransferase</fullName>
    </submittedName>
</protein>
<sequence>MTARRPVTMPVPLPFVDGVLSADDVRATARSIARQQEPCGAIPWVAGQHADVWNHVEAAMGLLVGGFVEEAEAAYLWVPTVQNVDGSAPMRIVAGEIVDPLGETNMSAYLAVGLWHHWLMRRDRAFVERLWPSVRAGLDFVVGLQQAFGGIAWTRRDSFCLLTGSSSIYQSLRAGVALAELVDDPQPEWELAGGRLGHALREHRDEFADKSSYSMDWYYPVLGGAVTGAAGRKLIESQWSHFVVPGLGARCVDTNPWVTGAETCELALALDNLGDHRGGFELLRTMQHLRAEDGGYWTGWVYEDPTYPNDNPNAFWPEEHSTFTAAAVILAVDALGERYGAATPGSGIMRGTSLAAPFQELALECGCPTDDAASVLTD</sequence>
<proteinExistence type="predicted"/>
<comment type="caution">
    <text evidence="1">The sequence shown here is derived from an EMBL/GenBank/DDBJ whole genome shotgun (WGS) entry which is preliminary data.</text>
</comment>
<dbReference type="InterPro" id="IPR008928">
    <property type="entry name" value="6-hairpin_glycosidase_sf"/>
</dbReference>